<dbReference type="EMBL" id="BAAAUF010000050">
    <property type="protein sequence ID" value="GAA3062443.1"/>
    <property type="molecule type" value="Genomic_DNA"/>
</dbReference>
<comment type="caution">
    <text evidence="2">The sequence shown here is derived from an EMBL/GenBank/DDBJ whole genome shotgun (WGS) entry which is preliminary data.</text>
</comment>
<evidence type="ECO:0000313" key="2">
    <source>
        <dbReference type="EMBL" id="GAA3062443.1"/>
    </source>
</evidence>
<name>A0ABP6LZG8_9ACTN</name>
<feature type="compositionally biased region" description="Low complexity" evidence="1">
    <location>
        <begin position="142"/>
        <end position="151"/>
    </location>
</feature>
<keyword evidence="3" id="KW-1185">Reference proteome</keyword>
<evidence type="ECO:0000313" key="3">
    <source>
        <dbReference type="Proteomes" id="UP001501532"/>
    </source>
</evidence>
<protein>
    <submittedName>
        <fullName evidence="2">Uncharacterized protein</fullName>
    </submittedName>
</protein>
<accession>A0ABP6LZG8</accession>
<reference evidence="3" key="1">
    <citation type="journal article" date="2019" name="Int. J. Syst. Evol. Microbiol.">
        <title>The Global Catalogue of Microorganisms (GCM) 10K type strain sequencing project: providing services to taxonomists for standard genome sequencing and annotation.</title>
        <authorList>
            <consortium name="The Broad Institute Genomics Platform"/>
            <consortium name="The Broad Institute Genome Sequencing Center for Infectious Disease"/>
            <person name="Wu L."/>
            <person name="Ma J."/>
        </authorList>
    </citation>
    <scope>NUCLEOTIDE SEQUENCE [LARGE SCALE GENOMIC DNA]</scope>
    <source>
        <strain evidence="3">JCM 9091</strain>
    </source>
</reference>
<dbReference type="Proteomes" id="UP001501532">
    <property type="component" value="Unassembled WGS sequence"/>
</dbReference>
<gene>
    <name evidence="2" type="ORF">GCM10010448_52210</name>
</gene>
<evidence type="ECO:0000256" key="1">
    <source>
        <dbReference type="SAM" id="MobiDB-lite"/>
    </source>
</evidence>
<proteinExistence type="predicted"/>
<organism evidence="2 3">
    <name type="scientific">Streptomyces glomeratus</name>
    <dbReference type="NCBI Taxonomy" id="284452"/>
    <lineage>
        <taxon>Bacteria</taxon>
        <taxon>Bacillati</taxon>
        <taxon>Actinomycetota</taxon>
        <taxon>Actinomycetes</taxon>
        <taxon>Kitasatosporales</taxon>
        <taxon>Streptomycetaceae</taxon>
        <taxon>Streptomyces</taxon>
    </lineage>
</organism>
<sequence>MAVSLRSRWKTRQPPCCPGTAGGLRAVINAIGLVLHTNLGRADGLPSWTCAQAYAPAEGARLCGTLHDRAPSAAAVHVVDNGAAALVLLATAPAAGKDIVVSRGRWWWRSGTVSGSRTSYPPGPGSASSAPPTARPSPTTPPRSARTPAWC</sequence>
<feature type="region of interest" description="Disordered" evidence="1">
    <location>
        <begin position="112"/>
        <end position="151"/>
    </location>
</feature>